<dbReference type="Proteomes" id="UP000197138">
    <property type="component" value="Unassembled WGS sequence"/>
</dbReference>
<evidence type="ECO:0000313" key="2">
    <source>
        <dbReference type="Proteomes" id="UP000197138"/>
    </source>
</evidence>
<dbReference type="EMBL" id="MTKT01002214">
    <property type="protein sequence ID" value="OWM80668.1"/>
    <property type="molecule type" value="Genomic_DNA"/>
</dbReference>
<comment type="caution">
    <text evidence="1">The sequence shown here is derived from an EMBL/GenBank/DDBJ whole genome shotgun (WGS) entry which is preliminary data.</text>
</comment>
<gene>
    <name evidence="1" type="ORF">CDL15_Pgr006698</name>
</gene>
<dbReference type="InterPro" id="IPR006553">
    <property type="entry name" value="Leu-rich_rpt_Cys-con_subtyp"/>
</dbReference>
<dbReference type="AlphaFoldDB" id="A0A218X796"/>
<accession>A0A218X796</accession>
<dbReference type="GO" id="GO:0019005">
    <property type="term" value="C:SCF ubiquitin ligase complex"/>
    <property type="evidence" value="ECO:0007669"/>
    <property type="project" value="TreeGrafter"/>
</dbReference>
<evidence type="ECO:0000313" key="1">
    <source>
        <dbReference type="EMBL" id="OWM80668.1"/>
    </source>
</evidence>
<dbReference type="PANTHER" id="PTHR13318:SF92">
    <property type="entry name" value="F-BOX_LRR-REPEAT PROTEIN 8-RELATED"/>
    <property type="match status" value="1"/>
</dbReference>
<reference evidence="2" key="1">
    <citation type="journal article" date="2017" name="Plant J.">
        <title>The pomegranate (Punica granatum L.) genome and the genomics of punicalagin biosynthesis.</title>
        <authorList>
            <person name="Qin G."/>
            <person name="Xu C."/>
            <person name="Ming R."/>
            <person name="Tang H."/>
            <person name="Guyot R."/>
            <person name="Kramer E.M."/>
            <person name="Hu Y."/>
            <person name="Yi X."/>
            <person name="Qi Y."/>
            <person name="Xu X."/>
            <person name="Gao Z."/>
            <person name="Pan H."/>
            <person name="Jian J."/>
            <person name="Tian Y."/>
            <person name="Yue Z."/>
            <person name="Xu Y."/>
        </authorList>
    </citation>
    <scope>NUCLEOTIDE SEQUENCE [LARGE SCALE GENOMIC DNA]</scope>
    <source>
        <strain evidence="2">cv. Dabenzi</strain>
    </source>
</reference>
<organism evidence="1 2">
    <name type="scientific">Punica granatum</name>
    <name type="common">Pomegranate</name>
    <dbReference type="NCBI Taxonomy" id="22663"/>
    <lineage>
        <taxon>Eukaryota</taxon>
        <taxon>Viridiplantae</taxon>
        <taxon>Streptophyta</taxon>
        <taxon>Embryophyta</taxon>
        <taxon>Tracheophyta</taxon>
        <taxon>Spermatophyta</taxon>
        <taxon>Magnoliopsida</taxon>
        <taxon>eudicotyledons</taxon>
        <taxon>Gunneridae</taxon>
        <taxon>Pentapetalae</taxon>
        <taxon>rosids</taxon>
        <taxon>malvids</taxon>
        <taxon>Myrtales</taxon>
        <taxon>Lythraceae</taxon>
        <taxon>Punica</taxon>
    </lineage>
</organism>
<protein>
    <submittedName>
        <fullName evidence="1">Uncharacterized protein</fullName>
    </submittedName>
</protein>
<dbReference type="SMART" id="SM00367">
    <property type="entry name" value="LRR_CC"/>
    <property type="match status" value="1"/>
</dbReference>
<dbReference type="Gene3D" id="3.80.10.10">
    <property type="entry name" value="Ribonuclease Inhibitor"/>
    <property type="match status" value="1"/>
</dbReference>
<dbReference type="SUPFAM" id="SSF52047">
    <property type="entry name" value="RNI-like"/>
    <property type="match status" value="1"/>
</dbReference>
<dbReference type="InterPro" id="IPR032675">
    <property type="entry name" value="LRR_dom_sf"/>
</dbReference>
<proteinExistence type="predicted"/>
<dbReference type="PANTHER" id="PTHR13318">
    <property type="entry name" value="PARTNER OF PAIRED, ISOFORM B-RELATED"/>
    <property type="match status" value="1"/>
</dbReference>
<dbReference type="GO" id="GO:0031146">
    <property type="term" value="P:SCF-dependent proteasomal ubiquitin-dependent protein catabolic process"/>
    <property type="evidence" value="ECO:0007669"/>
    <property type="project" value="TreeGrafter"/>
</dbReference>
<name>A0A218X796_PUNGR</name>
<sequence>MVGIHLERIQASDLGLNAISSFPSLEIFLVKTPYCTNLGLASVAEHCRLRLVLCGTKTLGDAEIACIAAKCTALKKLCIRSCPITDQGVEAVASGCPCLVKVKIKRCKSVTRRAVGWLRARRESLTLDLDTVSDQELGI</sequence>